<organism evidence="1 2">
    <name type="scientific">Penicillium subrubescens</name>
    <dbReference type="NCBI Taxonomy" id="1316194"/>
    <lineage>
        <taxon>Eukaryota</taxon>
        <taxon>Fungi</taxon>
        <taxon>Dikarya</taxon>
        <taxon>Ascomycota</taxon>
        <taxon>Pezizomycotina</taxon>
        <taxon>Eurotiomycetes</taxon>
        <taxon>Eurotiomycetidae</taxon>
        <taxon>Eurotiales</taxon>
        <taxon>Aspergillaceae</taxon>
        <taxon>Penicillium</taxon>
    </lineage>
</organism>
<evidence type="ECO:0000313" key="1">
    <source>
        <dbReference type="EMBL" id="OKP12179.1"/>
    </source>
</evidence>
<sequence length="228" mass="25777">MTPNEKSEIIQSSTNPDSLMSKLRQLVELGHHFDPVRQALEVLRNLNRDEDHDEWDSYDWQDWREFNEKIRDRETDNTASDSELSRNVIQFLEHIQAAIKAMVARCVKFPVQGTFYGALSTLCKIGEMLATSSSSLVHVAVRKWFASNTVLEQAIFDITNAIELPQLVLIFEDMTNQDALGPRLRELETLGSKHNFFSGLGSFLDGVLNVMDGGAMVTVQVMAEREAS</sequence>
<dbReference type="AlphaFoldDB" id="A0A1Q5UIB6"/>
<accession>A0A1Q5UIB6</accession>
<name>A0A1Q5UIB6_9EURO</name>
<keyword evidence="2" id="KW-1185">Reference proteome</keyword>
<dbReference type="Proteomes" id="UP000186955">
    <property type="component" value="Unassembled WGS sequence"/>
</dbReference>
<dbReference type="EMBL" id="MNBE01000245">
    <property type="protein sequence ID" value="OKP12179.1"/>
    <property type="molecule type" value="Genomic_DNA"/>
</dbReference>
<proteinExistence type="predicted"/>
<gene>
    <name evidence="1" type="ORF">PENSUB_2339</name>
</gene>
<protein>
    <submittedName>
        <fullName evidence="1">Uncharacterized protein</fullName>
    </submittedName>
</protein>
<evidence type="ECO:0000313" key="2">
    <source>
        <dbReference type="Proteomes" id="UP000186955"/>
    </source>
</evidence>
<reference evidence="1 2" key="1">
    <citation type="submission" date="2016-10" db="EMBL/GenBank/DDBJ databases">
        <title>Genome sequence of the ascomycete fungus Penicillium subrubescens.</title>
        <authorList>
            <person name="De Vries R.P."/>
            <person name="Peng M."/>
            <person name="Dilokpimol A."/>
            <person name="Hilden K."/>
            <person name="Makela M.R."/>
            <person name="Grigoriev I."/>
            <person name="Riley R."/>
            <person name="Granchi Z."/>
        </authorList>
    </citation>
    <scope>NUCLEOTIDE SEQUENCE [LARGE SCALE GENOMIC DNA]</scope>
    <source>
        <strain evidence="1 2">CBS 132785</strain>
    </source>
</reference>
<comment type="caution">
    <text evidence="1">The sequence shown here is derived from an EMBL/GenBank/DDBJ whole genome shotgun (WGS) entry which is preliminary data.</text>
</comment>